<organism evidence="2 3">
    <name type="scientific">Opisthorchis viverrini</name>
    <name type="common">Southeast Asian liver fluke</name>
    <dbReference type="NCBI Taxonomy" id="6198"/>
    <lineage>
        <taxon>Eukaryota</taxon>
        <taxon>Metazoa</taxon>
        <taxon>Spiralia</taxon>
        <taxon>Lophotrochozoa</taxon>
        <taxon>Platyhelminthes</taxon>
        <taxon>Trematoda</taxon>
        <taxon>Digenea</taxon>
        <taxon>Opisthorchiida</taxon>
        <taxon>Opisthorchiata</taxon>
        <taxon>Opisthorchiidae</taxon>
        <taxon>Opisthorchis</taxon>
    </lineage>
</organism>
<keyword evidence="3" id="KW-1185">Reference proteome</keyword>
<dbReference type="EMBL" id="KL597029">
    <property type="protein sequence ID" value="KER20704.1"/>
    <property type="molecule type" value="Genomic_DNA"/>
</dbReference>
<proteinExistence type="predicted"/>
<sequence>MDEQGKRSAYKRRATQQQVNKPQQKEIAERGTEQGEKIHDWNTLELIHVRPFDRKLSGSTRTILRRL</sequence>
<name>A0A074ZZY6_OPIVI</name>
<accession>A0A074ZZY6</accession>
<dbReference type="KEGG" id="ovi:T265_10815"/>
<dbReference type="GeneID" id="20324983"/>
<evidence type="ECO:0000313" key="3">
    <source>
        <dbReference type="Proteomes" id="UP000054324"/>
    </source>
</evidence>
<reference evidence="2 3" key="1">
    <citation type="submission" date="2013-11" db="EMBL/GenBank/DDBJ databases">
        <title>Opisthorchis viverrini - life in the bile duct.</title>
        <authorList>
            <person name="Young N.D."/>
            <person name="Nagarajan N."/>
            <person name="Lin S.J."/>
            <person name="Korhonen P.K."/>
            <person name="Jex A.R."/>
            <person name="Hall R.S."/>
            <person name="Safavi-Hemami H."/>
            <person name="Kaewkong W."/>
            <person name="Bertrand D."/>
            <person name="Gao S."/>
            <person name="Seet Q."/>
            <person name="Wongkham S."/>
            <person name="Teh B.T."/>
            <person name="Wongkham C."/>
            <person name="Intapan P.M."/>
            <person name="Maleewong W."/>
            <person name="Yang X."/>
            <person name="Hu M."/>
            <person name="Wang Z."/>
            <person name="Hofmann A."/>
            <person name="Sternberg P.W."/>
            <person name="Tan P."/>
            <person name="Wang J."/>
            <person name="Gasser R.B."/>
        </authorList>
    </citation>
    <scope>NUCLEOTIDE SEQUENCE [LARGE SCALE GENOMIC DNA]</scope>
</reference>
<dbReference type="Proteomes" id="UP000054324">
    <property type="component" value="Unassembled WGS sequence"/>
</dbReference>
<dbReference type="RefSeq" id="XP_009175558.1">
    <property type="nucleotide sequence ID" value="XM_009177294.1"/>
</dbReference>
<dbReference type="AlphaFoldDB" id="A0A074ZZY6"/>
<feature type="compositionally biased region" description="Basic and acidic residues" evidence="1">
    <location>
        <begin position="23"/>
        <end position="35"/>
    </location>
</feature>
<protein>
    <submittedName>
        <fullName evidence="2">Uncharacterized protein</fullName>
    </submittedName>
</protein>
<dbReference type="CTD" id="20324983"/>
<feature type="region of interest" description="Disordered" evidence="1">
    <location>
        <begin position="1"/>
        <end position="35"/>
    </location>
</feature>
<evidence type="ECO:0000313" key="2">
    <source>
        <dbReference type="EMBL" id="KER20704.1"/>
    </source>
</evidence>
<evidence type="ECO:0000256" key="1">
    <source>
        <dbReference type="SAM" id="MobiDB-lite"/>
    </source>
</evidence>
<gene>
    <name evidence="2" type="ORF">T265_10815</name>
</gene>